<feature type="domain" description="Lipid/polyisoprenoid-binding YceI-like" evidence="1">
    <location>
        <begin position="19"/>
        <end position="187"/>
    </location>
</feature>
<dbReference type="Gene3D" id="2.40.128.110">
    <property type="entry name" value="Lipid/polyisoprenoid-binding, YceI-like"/>
    <property type="match status" value="1"/>
</dbReference>
<dbReference type="Pfam" id="PF04264">
    <property type="entry name" value="YceI"/>
    <property type="match status" value="1"/>
</dbReference>
<evidence type="ECO:0000313" key="2">
    <source>
        <dbReference type="EMBL" id="GGA77983.1"/>
    </source>
</evidence>
<dbReference type="Proteomes" id="UP000658793">
    <property type="component" value="Unassembled WGS sequence"/>
</dbReference>
<comment type="caution">
    <text evidence="2">The sequence shown here is derived from an EMBL/GenBank/DDBJ whole genome shotgun (WGS) entry which is preliminary data.</text>
</comment>
<evidence type="ECO:0000259" key="1">
    <source>
        <dbReference type="SMART" id="SM00867"/>
    </source>
</evidence>
<dbReference type="InterPro" id="IPR036761">
    <property type="entry name" value="TTHA0802/YceI-like_sf"/>
</dbReference>
<protein>
    <submittedName>
        <fullName evidence="2">Polyisoprenoid-binding protein</fullName>
    </submittedName>
</protein>
<keyword evidence="3" id="KW-1185">Reference proteome</keyword>
<organism evidence="2 3">
    <name type="scientific">Flavobacterium palustre</name>
    <dbReference type="NCBI Taxonomy" id="1476463"/>
    <lineage>
        <taxon>Bacteria</taxon>
        <taxon>Pseudomonadati</taxon>
        <taxon>Bacteroidota</taxon>
        <taxon>Flavobacteriia</taxon>
        <taxon>Flavobacteriales</taxon>
        <taxon>Flavobacteriaceae</taxon>
        <taxon>Flavobacterium</taxon>
    </lineage>
</organism>
<reference evidence="3" key="1">
    <citation type="journal article" date="2019" name="Int. J. Syst. Evol. Microbiol.">
        <title>The Global Catalogue of Microorganisms (GCM) 10K type strain sequencing project: providing services to taxonomists for standard genome sequencing and annotation.</title>
        <authorList>
            <consortium name="The Broad Institute Genomics Platform"/>
            <consortium name="The Broad Institute Genome Sequencing Center for Infectious Disease"/>
            <person name="Wu L."/>
            <person name="Ma J."/>
        </authorList>
    </citation>
    <scope>NUCLEOTIDE SEQUENCE [LARGE SCALE GENOMIC DNA]</scope>
    <source>
        <strain evidence="3">CGMCC 1.12811</strain>
    </source>
</reference>
<sequence>MPYQNEITIKKNKIMATTKWAIDATHSEIGFKVKHMMFTNVSGNFSDYEATIATEDDNFENANIEFSANIDSISTNNTDRDNHLKSGDFFDAENHPKLTFKATSFTKNGDDYELTGDLSLRGVTKSVTLPAEFSGLMKDPWGNTKAGLNISGKINRKDWGLNWNSALETGGVLVGEDVRLNIELQLIKL</sequence>
<accession>A0ABQ1HIN2</accession>
<proteinExistence type="predicted"/>
<dbReference type="PANTHER" id="PTHR34406">
    <property type="entry name" value="PROTEIN YCEI"/>
    <property type="match status" value="1"/>
</dbReference>
<dbReference type="PANTHER" id="PTHR34406:SF1">
    <property type="entry name" value="PROTEIN YCEI"/>
    <property type="match status" value="1"/>
</dbReference>
<dbReference type="EMBL" id="BMGA01000004">
    <property type="protein sequence ID" value="GGA77983.1"/>
    <property type="molecule type" value="Genomic_DNA"/>
</dbReference>
<evidence type="ECO:0000313" key="3">
    <source>
        <dbReference type="Proteomes" id="UP000658793"/>
    </source>
</evidence>
<gene>
    <name evidence="2" type="ORF">GCM10008015_18330</name>
</gene>
<name>A0ABQ1HIN2_9FLAO</name>
<dbReference type="SUPFAM" id="SSF101874">
    <property type="entry name" value="YceI-like"/>
    <property type="match status" value="1"/>
</dbReference>
<dbReference type="SMART" id="SM00867">
    <property type="entry name" value="YceI"/>
    <property type="match status" value="1"/>
</dbReference>
<dbReference type="InterPro" id="IPR007372">
    <property type="entry name" value="Lipid/polyisoprenoid-bd_YceI"/>
</dbReference>